<dbReference type="OMA" id="FAYWIQQ"/>
<evidence type="ECO:0000256" key="5">
    <source>
        <dbReference type="ARBA" id="ARBA00022692"/>
    </source>
</evidence>
<keyword evidence="3" id="KW-0813">Transport</keyword>
<feature type="non-terminal residue" evidence="13">
    <location>
        <position position="390"/>
    </location>
</feature>
<feature type="transmembrane region" description="Helical" evidence="12">
    <location>
        <begin position="158"/>
        <end position="177"/>
    </location>
</feature>
<evidence type="ECO:0000256" key="2">
    <source>
        <dbReference type="ARBA" id="ARBA00006434"/>
    </source>
</evidence>
<evidence type="ECO:0000256" key="7">
    <source>
        <dbReference type="ARBA" id="ARBA00023053"/>
    </source>
</evidence>
<dbReference type="GO" id="GO:0015293">
    <property type="term" value="F:symporter activity"/>
    <property type="evidence" value="ECO:0007669"/>
    <property type="project" value="TreeGrafter"/>
</dbReference>
<keyword evidence="6 12" id="KW-1133">Transmembrane helix</keyword>
<feature type="transmembrane region" description="Helical" evidence="12">
    <location>
        <begin position="82"/>
        <end position="106"/>
    </location>
</feature>
<dbReference type="Proteomes" id="UP000054359">
    <property type="component" value="Unassembled WGS sequence"/>
</dbReference>
<evidence type="ECO:0000256" key="9">
    <source>
        <dbReference type="ARBA" id="ARBA00023136"/>
    </source>
</evidence>
<comment type="subcellular location">
    <subcellularLocation>
        <location evidence="1">Cell membrane</location>
        <topology evidence="1">Multi-pass membrane protein</topology>
    </subcellularLocation>
</comment>
<keyword evidence="4" id="KW-1003">Cell membrane</keyword>
<feature type="transmembrane region" description="Helical" evidence="12">
    <location>
        <begin position="51"/>
        <end position="70"/>
    </location>
</feature>
<dbReference type="InterPro" id="IPR001734">
    <property type="entry name" value="Na/solute_symporter"/>
</dbReference>
<feature type="transmembrane region" description="Helical" evidence="12">
    <location>
        <begin position="189"/>
        <end position="207"/>
    </location>
</feature>
<keyword evidence="5 12" id="KW-0812">Transmembrane</keyword>
<evidence type="ECO:0000313" key="14">
    <source>
        <dbReference type="Proteomes" id="UP000054359"/>
    </source>
</evidence>
<name>A0A087T3Q3_STEMI</name>
<dbReference type="PANTHER" id="PTHR42985:SF40">
    <property type="entry name" value="LD47995P-RELATED"/>
    <property type="match status" value="1"/>
</dbReference>
<dbReference type="NCBIfam" id="TIGR00813">
    <property type="entry name" value="sss"/>
    <property type="match status" value="1"/>
</dbReference>
<dbReference type="STRING" id="407821.A0A087T3Q3"/>
<feature type="transmembrane region" description="Helical" evidence="12">
    <location>
        <begin position="238"/>
        <end position="256"/>
    </location>
</feature>
<evidence type="ECO:0000256" key="1">
    <source>
        <dbReference type="ARBA" id="ARBA00004651"/>
    </source>
</evidence>
<feature type="transmembrane region" description="Helical" evidence="12">
    <location>
        <begin position="127"/>
        <end position="152"/>
    </location>
</feature>
<keyword evidence="7" id="KW-0915">Sodium</keyword>
<evidence type="ECO:0000256" key="11">
    <source>
        <dbReference type="RuleBase" id="RU362091"/>
    </source>
</evidence>
<evidence type="ECO:0000256" key="12">
    <source>
        <dbReference type="SAM" id="Phobius"/>
    </source>
</evidence>
<keyword evidence="10" id="KW-0739">Sodium transport</keyword>
<dbReference type="GO" id="GO:0006814">
    <property type="term" value="P:sodium ion transport"/>
    <property type="evidence" value="ECO:0007669"/>
    <property type="project" value="UniProtKB-KW"/>
</dbReference>
<dbReference type="PROSITE" id="PS50283">
    <property type="entry name" value="NA_SOLUT_SYMP_3"/>
    <property type="match status" value="1"/>
</dbReference>
<gene>
    <name evidence="13" type="ORF">X975_27082</name>
</gene>
<organism evidence="13 14">
    <name type="scientific">Stegodyphus mimosarum</name>
    <name type="common">African social velvet spider</name>
    <dbReference type="NCBI Taxonomy" id="407821"/>
    <lineage>
        <taxon>Eukaryota</taxon>
        <taxon>Metazoa</taxon>
        <taxon>Ecdysozoa</taxon>
        <taxon>Arthropoda</taxon>
        <taxon>Chelicerata</taxon>
        <taxon>Arachnida</taxon>
        <taxon>Araneae</taxon>
        <taxon>Araneomorphae</taxon>
        <taxon>Entelegynae</taxon>
        <taxon>Eresoidea</taxon>
        <taxon>Eresidae</taxon>
        <taxon>Stegodyphus</taxon>
    </lineage>
</organism>
<evidence type="ECO:0000256" key="6">
    <source>
        <dbReference type="ARBA" id="ARBA00022989"/>
    </source>
</evidence>
<protein>
    <submittedName>
        <fullName evidence="13">Sodium-coupled monocarboxylate transporter 1</fullName>
    </submittedName>
</protein>
<dbReference type="InterPro" id="IPR038377">
    <property type="entry name" value="Na/Glc_symporter_sf"/>
</dbReference>
<dbReference type="Gene3D" id="1.20.1730.10">
    <property type="entry name" value="Sodium/glucose cotransporter"/>
    <property type="match status" value="1"/>
</dbReference>
<evidence type="ECO:0000256" key="8">
    <source>
        <dbReference type="ARBA" id="ARBA00023065"/>
    </source>
</evidence>
<evidence type="ECO:0000256" key="10">
    <source>
        <dbReference type="ARBA" id="ARBA00023201"/>
    </source>
</evidence>
<feature type="transmembrane region" description="Helical" evidence="12">
    <location>
        <begin position="277"/>
        <end position="303"/>
    </location>
</feature>
<evidence type="ECO:0000256" key="4">
    <source>
        <dbReference type="ARBA" id="ARBA00022475"/>
    </source>
</evidence>
<sequence>MDVEKAVLGTVDYILFALMLLISAAIGIYFRFSGGKQKTTDEYLLAGKNMAILPVAFSLMASFLSAITVIGMPAEMYRFGLYLAYLNVGFAVGTVLSAYVSVPVFFEMQASTAYEYLERRFGKCARTFCSLAFVVQMILYMSVVLYAPALALSAVTNLSTWLSVISIGVVCTFYCTLGGMKAVLWTDVFQALLMYLGIFAVLIKGIIDLGGVSNVYRIANEGGRLTIPGFEVDPEVRYTVWNLLMQGIILSMSAFGGNQVQIQRLLTVKNLSRSRTALYVSIPMGVSFHLLNCLAGIVIYANFYNCDPMTAPNKPISSADQLMPYYIMSALGQYPGLPGVCICGIFSASLSTVSSAVNSLAAVTMEDLVRPFFVARGYSQKKMAFSAKAI</sequence>
<evidence type="ECO:0000256" key="3">
    <source>
        <dbReference type="ARBA" id="ARBA00022448"/>
    </source>
</evidence>
<keyword evidence="14" id="KW-1185">Reference proteome</keyword>
<dbReference type="InterPro" id="IPR051163">
    <property type="entry name" value="Sodium:Solute_Symporter_SSF"/>
</dbReference>
<evidence type="ECO:0000313" key="13">
    <source>
        <dbReference type="EMBL" id="KFM59742.1"/>
    </source>
</evidence>
<feature type="transmembrane region" description="Helical" evidence="12">
    <location>
        <begin position="323"/>
        <end position="346"/>
    </location>
</feature>
<accession>A0A087T3Q3</accession>
<dbReference type="OrthoDB" id="6429688at2759"/>
<dbReference type="EMBL" id="KK113264">
    <property type="protein sequence ID" value="KFM59742.1"/>
    <property type="molecule type" value="Genomic_DNA"/>
</dbReference>
<proteinExistence type="inferred from homology"/>
<feature type="transmembrane region" description="Helical" evidence="12">
    <location>
        <begin position="6"/>
        <end position="30"/>
    </location>
</feature>
<dbReference type="GO" id="GO:0005886">
    <property type="term" value="C:plasma membrane"/>
    <property type="evidence" value="ECO:0007669"/>
    <property type="project" value="UniProtKB-SubCell"/>
</dbReference>
<dbReference type="PANTHER" id="PTHR42985">
    <property type="entry name" value="SODIUM-COUPLED MONOCARBOXYLATE TRANSPORTER"/>
    <property type="match status" value="1"/>
</dbReference>
<reference evidence="13 14" key="1">
    <citation type="submission" date="2013-11" db="EMBL/GenBank/DDBJ databases">
        <title>Genome sequencing of Stegodyphus mimosarum.</title>
        <authorList>
            <person name="Bechsgaard J."/>
        </authorList>
    </citation>
    <scope>NUCLEOTIDE SEQUENCE [LARGE SCALE GENOMIC DNA]</scope>
</reference>
<keyword evidence="8" id="KW-0406">Ion transport</keyword>
<dbReference type="Pfam" id="PF00474">
    <property type="entry name" value="SSF"/>
    <property type="match status" value="1"/>
</dbReference>
<keyword evidence="9 12" id="KW-0472">Membrane</keyword>
<dbReference type="AlphaFoldDB" id="A0A087T3Q3"/>
<comment type="similarity">
    <text evidence="2 11">Belongs to the sodium:solute symporter (SSF) (TC 2.A.21) family.</text>
</comment>